<keyword evidence="2" id="KW-1185">Reference proteome</keyword>
<evidence type="ECO:0000313" key="1">
    <source>
        <dbReference type="EMBL" id="KAF2820442.1"/>
    </source>
</evidence>
<sequence>MWFLLRPGIRLFDIKVTRDMTISLEQGQESSSLIIVHGLYPHNNISLAQIHMIKLTCGSFVDKCTALACSPDATLNGNDSHPCKDLRRDLMMLNHVPCYANKKRAYRHLRRALKRCASMAAGAQRHCFRTIHSYRCRSSWGGRCRGCQHPGSWRR</sequence>
<proteinExistence type="predicted"/>
<reference evidence="1" key="1">
    <citation type="journal article" date="2020" name="Stud. Mycol.">
        <title>101 Dothideomycetes genomes: a test case for predicting lifestyles and emergence of pathogens.</title>
        <authorList>
            <person name="Haridas S."/>
            <person name="Albert R."/>
            <person name="Binder M."/>
            <person name="Bloem J."/>
            <person name="Labutti K."/>
            <person name="Salamov A."/>
            <person name="Andreopoulos B."/>
            <person name="Baker S."/>
            <person name="Barry K."/>
            <person name="Bills G."/>
            <person name="Bluhm B."/>
            <person name="Cannon C."/>
            <person name="Castanera R."/>
            <person name="Culley D."/>
            <person name="Daum C."/>
            <person name="Ezra D."/>
            <person name="Gonzalez J."/>
            <person name="Henrissat B."/>
            <person name="Kuo A."/>
            <person name="Liang C."/>
            <person name="Lipzen A."/>
            <person name="Lutzoni F."/>
            <person name="Magnuson J."/>
            <person name="Mondo S."/>
            <person name="Nolan M."/>
            <person name="Ohm R."/>
            <person name="Pangilinan J."/>
            <person name="Park H.-J."/>
            <person name="Ramirez L."/>
            <person name="Alfaro M."/>
            <person name="Sun H."/>
            <person name="Tritt A."/>
            <person name="Yoshinaga Y."/>
            <person name="Zwiers L.-H."/>
            <person name="Turgeon B."/>
            <person name="Goodwin S."/>
            <person name="Spatafora J."/>
            <person name="Crous P."/>
            <person name="Grigoriev I."/>
        </authorList>
    </citation>
    <scope>NUCLEOTIDE SEQUENCE</scope>
    <source>
        <strain evidence="1">CBS 113818</strain>
    </source>
</reference>
<dbReference type="Proteomes" id="UP000799424">
    <property type="component" value="Unassembled WGS sequence"/>
</dbReference>
<gene>
    <name evidence="1" type="ORF">CC86DRAFT_121156</name>
</gene>
<organism evidence="1 2">
    <name type="scientific">Ophiobolus disseminans</name>
    <dbReference type="NCBI Taxonomy" id="1469910"/>
    <lineage>
        <taxon>Eukaryota</taxon>
        <taxon>Fungi</taxon>
        <taxon>Dikarya</taxon>
        <taxon>Ascomycota</taxon>
        <taxon>Pezizomycotina</taxon>
        <taxon>Dothideomycetes</taxon>
        <taxon>Pleosporomycetidae</taxon>
        <taxon>Pleosporales</taxon>
        <taxon>Pleosporineae</taxon>
        <taxon>Phaeosphaeriaceae</taxon>
        <taxon>Ophiobolus</taxon>
    </lineage>
</organism>
<dbReference type="AlphaFoldDB" id="A0A6A6ZH38"/>
<accession>A0A6A6ZH38</accession>
<evidence type="ECO:0000313" key="2">
    <source>
        <dbReference type="Proteomes" id="UP000799424"/>
    </source>
</evidence>
<name>A0A6A6ZH38_9PLEO</name>
<dbReference type="EMBL" id="MU006241">
    <property type="protein sequence ID" value="KAF2820442.1"/>
    <property type="molecule type" value="Genomic_DNA"/>
</dbReference>
<protein>
    <submittedName>
        <fullName evidence="1">Uncharacterized protein</fullName>
    </submittedName>
</protein>